<feature type="domain" description="DNA/RNA non-specific endonuclease/pyrophosphatase/phosphodiesterase" evidence="7">
    <location>
        <begin position="141"/>
        <end position="381"/>
    </location>
</feature>
<dbReference type="GO" id="GO:0003676">
    <property type="term" value="F:nucleic acid binding"/>
    <property type="evidence" value="ECO:0007669"/>
    <property type="project" value="InterPro"/>
</dbReference>
<dbReference type="FunFam" id="3.40.570.10:FF:000007">
    <property type="entry name" value="Alkaline nuclease"/>
    <property type="match status" value="1"/>
</dbReference>
<evidence type="ECO:0000313" key="9">
    <source>
        <dbReference type="Proteomes" id="UP001497472"/>
    </source>
</evidence>
<dbReference type="GO" id="GO:0005634">
    <property type="term" value="C:nucleus"/>
    <property type="evidence" value="ECO:0007669"/>
    <property type="project" value="TreeGrafter"/>
</dbReference>
<dbReference type="GO" id="GO:0000014">
    <property type="term" value="F:single-stranded DNA endodeoxyribonuclease activity"/>
    <property type="evidence" value="ECO:0007669"/>
    <property type="project" value="TreeGrafter"/>
</dbReference>
<dbReference type="Gene3D" id="3.40.570.10">
    <property type="entry name" value="Extracellular Endonuclease, subunit A"/>
    <property type="match status" value="1"/>
</dbReference>
<dbReference type="Pfam" id="PF01223">
    <property type="entry name" value="Endonuclease_NS"/>
    <property type="match status" value="1"/>
</dbReference>
<keyword evidence="5" id="KW-0479">Metal-binding</keyword>
<gene>
    <name evidence="8" type="ORF">LNINA_LOCUS9437</name>
</gene>
<dbReference type="GO" id="GO:0046872">
    <property type="term" value="F:metal ion binding"/>
    <property type="evidence" value="ECO:0007669"/>
    <property type="project" value="UniProtKB-KW"/>
</dbReference>
<protein>
    <recommendedName>
        <fullName evidence="7">DNA/RNA non-specific endonuclease/pyrophosphatase/phosphodiesterase domain-containing protein</fullName>
    </recommendedName>
</protein>
<dbReference type="Proteomes" id="UP001497472">
    <property type="component" value="Unassembled WGS sequence"/>
</dbReference>
<keyword evidence="6" id="KW-0732">Signal</keyword>
<proteinExistence type="inferred from homology"/>
<dbReference type="GO" id="GO:0005743">
    <property type="term" value="C:mitochondrial inner membrane"/>
    <property type="evidence" value="ECO:0007669"/>
    <property type="project" value="TreeGrafter"/>
</dbReference>
<dbReference type="PANTHER" id="PTHR13966:SF17">
    <property type="entry name" value="ENDONUCLEASE-RELATED"/>
    <property type="match status" value="1"/>
</dbReference>
<dbReference type="InterPro" id="IPR044929">
    <property type="entry name" value="DNA/RNA_non-sp_Endonuclease_sf"/>
</dbReference>
<comment type="caution">
    <text evidence="8">The sequence shown here is derived from an EMBL/GenBank/DDBJ whole genome shotgun (WGS) entry which is preliminary data.</text>
</comment>
<evidence type="ECO:0000256" key="4">
    <source>
        <dbReference type="PIRSR" id="PIRSR640255-1"/>
    </source>
</evidence>
<name>A0AAV1JNL4_9NEOP</name>
<dbReference type="InterPro" id="IPR040255">
    <property type="entry name" value="Non-specific_endonuclease"/>
</dbReference>
<feature type="signal peptide" evidence="6">
    <location>
        <begin position="1"/>
        <end position="19"/>
    </location>
</feature>
<keyword evidence="3" id="KW-0255">Endonuclease</keyword>
<keyword evidence="2" id="KW-0540">Nuclease</keyword>
<dbReference type="AlphaFoldDB" id="A0AAV1JNL4"/>
<keyword evidence="9" id="KW-1185">Reference proteome</keyword>
<dbReference type="SUPFAM" id="SSF54060">
    <property type="entry name" value="His-Me finger endonucleases"/>
    <property type="match status" value="1"/>
</dbReference>
<feature type="active site" description="Proton acceptor" evidence="4">
    <location>
        <position position="225"/>
    </location>
</feature>
<evidence type="ECO:0000256" key="3">
    <source>
        <dbReference type="ARBA" id="ARBA00022759"/>
    </source>
</evidence>
<keyword evidence="3" id="KW-0378">Hydrolase</keyword>
<dbReference type="GO" id="GO:0006309">
    <property type="term" value="P:apoptotic DNA fragmentation"/>
    <property type="evidence" value="ECO:0007669"/>
    <property type="project" value="TreeGrafter"/>
</dbReference>
<dbReference type="InterPro" id="IPR044925">
    <property type="entry name" value="His-Me_finger_sf"/>
</dbReference>
<dbReference type="PANTHER" id="PTHR13966">
    <property type="entry name" value="ENDONUCLEASE RELATED"/>
    <property type="match status" value="1"/>
</dbReference>
<organism evidence="8 9">
    <name type="scientific">Leptosia nina</name>
    <dbReference type="NCBI Taxonomy" id="320188"/>
    <lineage>
        <taxon>Eukaryota</taxon>
        <taxon>Metazoa</taxon>
        <taxon>Ecdysozoa</taxon>
        <taxon>Arthropoda</taxon>
        <taxon>Hexapoda</taxon>
        <taxon>Insecta</taxon>
        <taxon>Pterygota</taxon>
        <taxon>Neoptera</taxon>
        <taxon>Endopterygota</taxon>
        <taxon>Lepidoptera</taxon>
        <taxon>Glossata</taxon>
        <taxon>Ditrysia</taxon>
        <taxon>Papilionoidea</taxon>
        <taxon>Pieridae</taxon>
        <taxon>Pierinae</taxon>
        <taxon>Leptosia</taxon>
    </lineage>
</organism>
<evidence type="ECO:0000256" key="5">
    <source>
        <dbReference type="PIRSR" id="PIRSR640255-2"/>
    </source>
</evidence>
<dbReference type="SMART" id="SM00892">
    <property type="entry name" value="Endonuclease_NS"/>
    <property type="match status" value="1"/>
</dbReference>
<feature type="binding site" evidence="5">
    <location>
        <position position="255"/>
    </location>
    <ligand>
        <name>Mg(2+)</name>
        <dbReference type="ChEBI" id="CHEBI:18420"/>
        <note>catalytic</note>
    </ligand>
</feature>
<accession>A0AAV1JNL4</accession>
<evidence type="ECO:0000313" key="8">
    <source>
        <dbReference type="EMBL" id="CAK1550200.1"/>
    </source>
</evidence>
<reference evidence="8 9" key="1">
    <citation type="submission" date="2023-11" db="EMBL/GenBank/DDBJ databases">
        <authorList>
            <person name="Okamura Y."/>
        </authorList>
    </citation>
    <scope>NUCLEOTIDE SEQUENCE [LARGE SCALE GENOMIC DNA]</scope>
</reference>
<evidence type="ECO:0000256" key="2">
    <source>
        <dbReference type="ARBA" id="ARBA00022722"/>
    </source>
</evidence>
<evidence type="ECO:0000256" key="6">
    <source>
        <dbReference type="SAM" id="SignalP"/>
    </source>
</evidence>
<comment type="similarity">
    <text evidence="1">Belongs to the DNA/RNA non-specific endonuclease family.</text>
</comment>
<evidence type="ECO:0000256" key="1">
    <source>
        <dbReference type="ARBA" id="ARBA00010052"/>
    </source>
</evidence>
<dbReference type="EMBL" id="CAVLEF010000080">
    <property type="protein sequence ID" value="CAK1550200.1"/>
    <property type="molecule type" value="Genomic_DNA"/>
</dbReference>
<feature type="chain" id="PRO_5043426945" description="DNA/RNA non-specific endonuclease/pyrophosphatase/phosphodiesterase domain-containing protein" evidence="6">
    <location>
        <begin position="20"/>
        <end position="398"/>
    </location>
</feature>
<evidence type="ECO:0000259" key="7">
    <source>
        <dbReference type="SMART" id="SM00892"/>
    </source>
</evidence>
<sequence>MKYCIILLTILKTVNEVIGSCNLSLKDDFPSPSPVYVHNGGLLAPNTADGAILLRRSETLQIACPGNKRNIVIGNQTTTLDILNVKCVSSKTFRSSDNAWIGEIKEVKCNAPPWYAAVQTRQKCHGRNSLYNAGYNISGVFHKLYELCFDKGRYTTLYARHDLTPSSYFSQISARPAFIEGDLFGKVRMLQLYKVENQKRRLDDILGKGMHEKYITKTQFLNRGHLAPKADYTLGAEQRASFHYANTAPQWMRGNAGDWAALEEAVRRRVYNLNSTVTLYTGTYGVATLADQTNVQREIYLGLDENNNRVVPVPLYFFKLVYDPTRKTAVVFISINSTYYNQTMLDELSFCDDVCDDNPKYKWLRWRNDGTHSFCCNYQDFAKRINILPKMKVNGLFY</sequence>
<dbReference type="GO" id="GO:0004521">
    <property type="term" value="F:RNA endonuclease activity"/>
    <property type="evidence" value="ECO:0007669"/>
    <property type="project" value="TreeGrafter"/>
</dbReference>
<dbReference type="InterPro" id="IPR001604">
    <property type="entry name" value="Endo_G_ENPP1-like_dom"/>
</dbReference>